<name>A0ABQ9HSG5_9NEOP</name>
<sequence length="124" mass="14780">MCHKKLLWSLETMVVTSHLAYEHMPCLTHIFHLVSKDGLLGSKIVTNFLSQSRRLHSAHATKFLKKCQKTTTVHLHRLIRNELTKWNTFLDMLKRLQEQKRAIILVDWELDLPELRRQQWTLII</sequence>
<dbReference type="EMBL" id="JARBHB010000004">
    <property type="protein sequence ID" value="KAJ8887329.1"/>
    <property type="molecule type" value="Genomic_DNA"/>
</dbReference>
<organism evidence="1 2">
    <name type="scientific">Dryococelus australis</name>
    <dbReference type="NCBI Taxonomy" id="614101"/>
    <lineage>
        <taxon>Eukaryota</taxon>
        <taxon>Metazoa</taxon>
        <taxon>Ecdysozoa</taxon>
        <taxon>Arthropoda</taxon>
        <taxon>Hexapoda</taxon>
        <taxon>Insecta</taxon>
        <taxon>Pterygota</taxon>
        <taxon>Neoptera</taxon>
        <taxon>Polyneoptera</taxon>
        <taxon>Phasmatodea</taxon>
        <taxon>Verophasmatodea</taxon>
        <taxon>Anareolatae</taxon>
        <taxon>Phasmatidae</taxon>
        <taxon>Eurycanthinae</taxon>
        <taxon>Dryococelus</taxon>
    </lineage>
</organism>
<evidence type="ECO:0008006" key="3">
    <source>
        <dbReference type="Google" id="ProtNLM"/>
    </source>
</evidence>
<evidence type="ECO:0000313" key="1">
    <source>
        <dbReference type="EMBL" id="KAJ8887329.1"/>
    </source>
</evidence>
<dbReference type="Proteomes" id="UP001159363">
    <property type="component" value="Chromosome X"/>
</dbReference>
<proteinExistence type="predicted"/>
<protein>
    <recommendedName>
        <fullName evidence="3">Transposase</fullName>
    </recommendedName>
</protein>
<evidence type="ECO:0000313" key="2">
    <source>
        <dbReference type="Proteomes" id="UP001159363"/>
    </source>
</evidence>
<keyword evidence="2" id="KW-1185">Reference proteome</keyword>
<comment type="caution">
    <text evidence="1">The sequence shown here is derived from an EMBL/GenBank/DDBJ whole genome shotgun (WGS) entry which is preliminary data.</text>
</comment>
<reference evidence="1 2" key="1">
    <citation type="submission" date="2023-02" db="EMBL/GenBank/DDBJ databases">
        <title>LHISI_Scaffold_Assembly.</title>
        <authorList>
            <person name="Stuart O.P."/>
            <person name="Cleave R."/>
            <person name="Magrath M.J.L."/>
            <person name="Mikheyev A.S."/>
        </authorList>
    </citation>
    <scope>NUCLEOTIDE SEQUENCE [LARGE SCALE GENOMIC DNA]</scope>
    <source>
        <strain evidence="1">Daus_M_001</strain>
        <tissue evidence="1">Leg muscle</tissue>
    </source>
</reference>
<dbReference type="InterPro" id="IPR012337">
    <property type="entry name" value="RNaseH-like_sf"/>
</dbReference>
<dbReference type="SUPFAM" id="SSF53098">
    <property type="entry name" value="Ribonuclease H-like"/>
    <property type="match status" value="1"/>
</dbReference>
<gene>
    <name evidence="1" type="ORF">PR048_013544</name>
</gene>
<accession>A0ABQ9HSG5</accession>